<dbReference type="EMBL" id="BAABFL010000121">
    <property type="protein sequence ID" value="GAA4649115.1"/>
    <property type="molecule type" value="Genomic_DNA"/>
</dbReference>
<dbReference type="SMART" id="SM00822">
    <property type="entry name" value="PKS_KR"/>
    <property type="match status" value="1"/>
</dbReference>
<dbReference type="PANTHER" id="PTHR44196">
    <property type="entry name" value="DEHYDROGENASE/REDUCTASE SDR FAMILY MEMBER 7B"/>
    <property type="match status" value="1"/>
</dbReference>
<evidence type="ECO:0000256" key="2">
    <source>
        <dbReference type="ARBA" id="ARBA00023002"/>
    </source>
</evidence>
<dbReference type="Gene3D" id="3.40.50.720">
    <property type="entry name" value="NAD(P)-binding Rossmann-like Domain"/>
    <property type="match status" value="1"/>
</dbReference>
<name>A0ABP8V217_9GAMM</name>
<dbReference type="PRINTS" id="PR00080">
    <property type="entry name" value="SDRFAMILY"/>
</dbReference>
<protein>
    <submittedName>
        <fullName evidence="5">SDR family NAD(P)-dependent oxidoreductase</fullName>
    </submittedName>
</protein>
<comment type="similarity">
    <text evidence="1 3">Belongs to the short-chain dehydrogenases/reductases (SDR) family.</text>
</comment>
<organism evidence="5 6">
    <name type="scientific">Kistimonas scapharcae</name>
    <dbReference type="NCBI Taxonomy" id="1036133"/>
    <lineage>
        <taxon>Bacteria</taxon>
        <taxon>Pseudomonadati</taxon>
        <taxon>Pseudomonadota</taxon>
        <taxon>Gammaproteobacteria</taxon>
        <taxon>Oceanospirillales</taxon>
        <taxon>Endozoicomonadaceae</taxon>
        <taxon>Kistimonas</taxon>
    </lineage>
</organism>
<sequence>MQTLNKKTALITGAGSGIGRELAIQLANQNCKLILTDINNNALQETAALLPNTDDHLLALVDVASLEQWEQLKAKTLTQYTHIDILINNAGVALCQPFTDMSLENLDWVMDVNFKGVVFGCKVFLPLLEQSPDAHIVNVSSVFGMIGVPTQSAYNASKFAVRGLTEALHQELHETPINVSCVYPGGIKTNIVKNARYFEGPEGITNQQDASSEFAKVAMTSPEKAARTILKGILKNKKRILIGPDARAIDWIQRLLPNSYDKLLRLGLKGKQQKQQLKTT</sequence>
<dbReference type="PANTHER" id="PTHR44196:SF1">
    <property type="entry name" value="DEHYDROGENASE_REDUCTASE SDR FAMILY MEMBER 7B"/>
    <property type="match status" value="1"/>
</dbReference>
<evidence type="ECO:0000256" key="1">
    <source>
        <dbReference type="ARBA" id="ARBA00006484"/>
    </source>
</evidence>
<evidence type="ECO:0000313" key="5">
    <source>
        <dbReference type="EMBL" id="GAA4649115.1"/>
    </source>
</evidence>
<dbReference type="InterPro" id="IPR036291">
    <property type="entry name" value="NAD(P)-bd_dom_sf"/>
</dbReference>
<evidence type="ECO:0000313" key="6">
    <source>
        <dbReference type="Proteomes" id="UP001500604"/>
    </source>
</evidence>
<dbReference type="RefSeq" id="WP_345194879.1">
    <property type="nucleotide sequence ID" value="NZ_BAABFL010000121.1"/>
</dbReference>
<dbReference type="Proteomes" id="UP001500604">
    <property type="component" value="Unassembled WGS sequence"/>
</dbReference>
<proteinExistence type="inferred from homology"/>
<keyword evidence="2" id="KW-0560">Oxidoreductase</keyword>
<dbReference type="InterPro" id="IPR020904">
    <property type="entry name" value="Sc_DH/Rdtase_CS"/>
</dbReference>
<keyword evidence="6" id="KW-1185">Reference proteome</keyword>
<dbReference type="InterPro" id="IPR057326">
    <property type="entry name" value="KR_dom"/>
</dbReference>
<feature type="domain" description="Ketoreductase" evidence="4">
    <location>
        <begin position="7"/>
        <end position="190"/>
    </location>
</feature>
<evidence type="ECO:0000256" key="3">
    <source>
        <dbReference type="RuleBase" id="RU000363"/>
    </source>
</evidence>
<dbReference type="PROSITE" id="PS00061">
    <property type="entry name" value="ADH_SHORT"/>
    <property type="match status" value="1"/>
</dbReference>
<dbReference type="Pfam" id="PF00106">
    <property type="entry name" value="adh_short"/>
    <property type="match status" value="1"/>
</dbReference>
<gene>
    <name evidence="5" type="ORF">GCM10023116_13890</name>
</gene>
<evidence type="ECO:0000259" key="4">
    <source>
        <dbReference type="SMART" id="SM00822"/>
    </source>
</evidence>
<reference evidence="6" key="1">
    <citation type="journal article" date="2019" name="Int. J. Syst. Evol. Microbiol.">
        <title>The Global Catalogue of Microorganisms (GCM) 10K type strain sequencing project: providing services to taxonomists for standard genome sequencing and annotation.</title>
        <authorList>
            <consortium name="The Broad Institute Genomics Platform"/>
            <consortium name="The Broad Institute Genome Sequencing Center for Infectious Disease"/>
            <person name="Wu L."/>
            <person name="Ma J."/>
        </authorList>
    </citation>
    <scope>NUCLEOTIDE SEQUENCE [LARGE SCALE GENOMIC DNA]</scope>
    <source>
        <strain evidence="6">JCM 17805</strain>
    </source>
</reference>
<dbReference type="SUPFAM" id="SSF51735">
    <property type="entry name" value="NAD(P)-binding Rossmann-fold domains"/>
    <property type="match status" value="1"/>
</dbReference>
<comment type="caution">
    <text evidence="5">The sequence shown here is derived from an EMBL/GenBank/DDBJ whole genome shotgun (WGS) entry which is preliminary data.</text>
</comment>
<dbReference type="InterPro" id="IPR002347">
    <property type="entry name" value="SDR_fam"/>
</dbReference>
<accession>A0ABP8V217</accession>
<dbReference type="PRINTS" id="PR00081">
    <property type="entry name" value="GDHRDH"/>
</dbReference>